<dbReference type="Proteomes" id="UP001628156">
    <property type="component" value="Unassembled WGS sequence"/>
</dbReference>
<feature type="compositionally biased region" description="Basic and acidic residues" evidence="1">
    <location>
        <begin position="49"/>
        <end position="65"/>
    </location>
</feature>
<evidence type="ECO:0000313" key="3">
    <source>
        <dbReference type="Proteomes" id="UP001628156"/>
    </source>
</evidence>
<proteinExistence type="predicted"/>
<sequence length="644" mass="74264">MNNLDVYFITDDDDESLETNPEEANNKEEIKKEEVNDKEETNPEEVNDKEETKKEETNECCKDQGEGDSCVTDRSQSPIISCMKDEPNDVSDIEEDVISDDEGNVYWQIISDEMLEESWKSAMEEINPSVLSYITGSYKRPSPIKKEFSNSIDEKKYLSFMKFQDYCKYLDQSPADPSEFTEEKMRVSMCITENEKYIKRKKEERKQELLSQYTQWINENQKDVVGLTGWKIFESRKYKSEPKYSEYKRYLNYTFLNDKRSSEFKKIPCIGGMDKTISSPNVSLNTVSFNNQHVITSIPKTNTVITTNNSVIHKEPNPSTFTYSVPPPIPKTNPILTTTIPSIQPQPTTISFQNKITSVPKPETVYSTTTLQPQVAPPPPPPASHSNANNSKFSKELRSISQLTQEQANALAEQFTNSIPGVDPMYYFQTFKLFFKKYINSYEPLLNMLKEMNSEHLLNEKYSGIIQEVLKKGPSLDQVASLVKKEVNLNNRLKKESSGGKSFIDDLKSMGIKRQKASMVRALNPPSQEIKEKYQQIVDELLFVVFFYFTHLYFERFKNSYSRKIPNFLERFSLDDVADTFRPLFQYNVDSPQLIIDFFKGLLASHKKIVQLGSTELKQKVESCNGNITSIKEITDSFLGRFEE</sequence>
<organism evidence="2 3">
    <name type="scientific">Entamoeba nuttalli</name>
    <dbReference type="NCBI Taxonomy" id="412467"/>
    <lineage>
        <taxon>Eukaryota</taxon>
        <taxon>Amoebozoa</taxon>
        <taxon>Evosea</taxon>
        <taxon>Archamoebae</taxon>
        <taxon>Mastigamoebida</taxon>
        <taxon>Entamoebidae</taxon>
        <taxon>Entamoeba</taxon>
    </lineage>
</organism>
<gene>
    <name evidence="2" type="ORF">ENUP19_0298G0003</name>
</gene>
<feature type="compositionally biased region" description="Acidic residues" evidence="1">
    <location>
        <begin position="10"/>
        <end position="21"/>
    </location>
</feature>
<dbReference type="EMBL" id="BAAFRS010000298">
    <property type="protein sequence ID" value="GAB1226549.1"/>
    <property type="molecule type" value="Genomic_DNA"/>
</dbReference>
<keyword evidence="3" id="KW-1185">Reference proteome</keyword>
<comment type="caution">
    <text evidence="2">The sequence shown here is derived from an EMBL/GenBank/DDBJ whole genome shotgun (WGS) entry which is preliminary data.</text>
</comment>
<evidence type="ECO:0000256" key="1">
    <source>
        <dbReference type="SAM" id="MobiDB-lite"/>
    </source>
</evidence>
<accession>A0ABQ0DUL5</accession>
<evidence type="ECO:0000313" key="2">
    <source>
        <dbReference type="EMBL" id="GAB1226549.1"/>
    </source>
</evidence>
<feature type="compositionally biased region" description="Basic and acidic residues" evidence="1">
    <location>
        <begin position="24"/>
        <end position="41"/>
    </location>
</feature>
<reference evidence="2 3" key="1">
    <citation type="journal article" date="2019" name="PLoS Negl. Trop. Dis.">
        <title>Whole genome sequencing of Entamoeba nuttalli reveals mammalian host-related molecular signatures and a novel octapeptide-repeat surface protein.</title>
        <authorList>
            <person name="Tanaka M."/>
            <person name="Makiuchi T."/>
            <person name="Komiyama T."/>
            <person name="Shiina T."/>
            <person name="Osaki K."/>
            <person name="Tachibana H."/>
        </authorList>
    </citation>
    <scope>NUCLEOTIDE SEQUENCE [LARGE SCALE GENOMIC DNA]</scope>
    <source>
        <strain evidence="2 3">P19-061405</strain>
    </source>
</reference>
<name>A0ABQ0DUL5_9EUKA</name>
<feature type="region of interest" description="Disordered" evidence="1">
    <location>
        <begin position="367"/>
        <end position="390"/>
    </location>
</feature>
<protein>
    <submittedName>
        <fullName evidence="2">Uncharacterized protein</fullName>
    </submittedName>
</protein>
<feature type="region of interest" description="Disordered" evidence="1">
    <location>
        <begin position="1"/>
        <end position="75"/>
    </location>
</feature>